<protein>
    <submittedName>
        <fullName evidence="4">Uncharacterized protein</fullName>
    </submittedName>
</protein>
<accession>A0A0G4FIQ7</accession>
<evidence type="ECO:0000256" key="2">
    <source>
        <dbReference type="SAM" id="MobiDB-lite"/>
    </source>
</evidence>
<dbReference type="EMBL" id="CDMZ01000406">
    <property type="protein sequence ID" value="CEM13611.1"/>
    <property type="molecule type" value="Genomic_DNA"/>
</dbReference>
<feature type="compositionally biased region" description="Basic and acidic residues" evidence="2">
    <location>
        <begin position="234"/>
        <end position="260"/>
    </location>
</feature>
<feature type="compositionally biased region" description="Basic and acidic residues" evidence="2">
    <location>
        <begin position="149"/>
        <end position="158"/>
    </location>
</feature>
<feature type="transmembrane region" description="Helical" evidence="3">
    <location>
        <begin position="16"/>
        <end position="35"/>
    </location>
</feature>
<feature type="coiled-coil region" evidence="1">
    <location>
        <begin position="421"/>
        <end position="448"/>
    </location>
</feature>
<keyword evidence="3" id="KW-1133">Transmembrane helix</keyword>
<proteinExistence type="predicted"/>
<feature type="compositionally biased region" description="Pro residues" evidence="2">
    <location>
        <begin position="199"/>
        <end position="220"/>
    </location>
</feature>
<evidence type="ECO:0000256" key="1">
    <source>
        <dbReference type="SAM" id="Coils"/>
    </source>
</evidence>
<keyword evidence="3" id="KW-0472">Membrane</keyword>
<evidence type="ECO:0000313" key="4">
    <source>
        <dbReference type="EMBL" id="CEM13611.1"/>
    </source>
</evidence>
<organism evidence="4">
    <name type="scientific">Chromera velia CCMP2878</name>
    <dbReference type="NCBI Taxonomy" id="1169474"/>
    <lineage>
        <taxon>Eukaryota</taxon>
        <taxon>Sar</taxon>
        <taxon>Alveolata</taxon>
        <taxon>Colpodellida</taxon>
        <taxon>Chromeraceae</taxon>
        <taxon>Chromera</taxon>
    </lineage>
</organism>
<dbReference type="VEuPathDB" id="CryptoDB:Cvel_17269"/>
<keyword evidence="1" id="KW-0175">Coiled coil</keyword>
<reference evidence="4" key="1">
    <citation type="submission" date="2014-11" db="EMBL/GenBank/DDBJ databases">
        <authorList>
            <person name="Otto D Thomas"/>
            <person name="Naeem Raeece"/>
        </authorList>
    </citation>
    <scope>NUCLEOTIDE SEQUENCE</scope>
</reference>
<dbReference type="AlphaFoldDB" id="A0A0G4FIQ7"/>
<keyword evidence="3" id="KW-0812">Transmembrane</keyword>
<feature type="compositionally biased region" description="Low complexity" evidence="2">
    <location>
        <begin position="165"/>
        <end position="182"/>
    </location>
</feature>
<feature type="region of interest" description="Disordered" evidence="2">
    <location>
        <begin position="146"/>
        <end position="260"/>
    </location>
</feature>
<sequence length="577" mass="65679">MGVPVWTRKDVRQARQLTVCVVGSLLAFWLLRFFFRRASRFLFFRKRTPSCGDGCQCTPCQSVEMELKENCQAAHKILKRLKEASAGPIADQASSSNAPLSSADRERDVPLPRAVRLPSIEEVEEEEQLALPPPRQQAQVFHVGLGGASEDRNPEREQMPPIPVSSSLQTQPPAQPPASSSAHILPPMQQPSASSSVCAPPPAPEPSASPSEPVPPPPPQAQAGVSTPELELELGVHEEGQPGRDREGAQKKKKRLEEKRRKLEQLTSAIREAADRTKESEEENKTSIVEIMFELEMSLIQSHLRLLQHHQATERMKKSRSRKDRGVLQSFLLTGEDFEDAKMDLKFSLGASFIKLEEREHLCGVVQQRRSWEEVEDWVRKVMHCALDGVGEEAVAHHLVKYYNPKKPRWGLAPETERPPLHVLQSKYESLKKRCEDAMEEVRKGDEESQKSTHEIMFELEMALLQRHLRFMQHQQALERLVECRSKREADALKKFLLEGVQLENAKQNYQFALSASLIKLSERDHLCGVVQHRRSWEEVEDWVRETMQCALKQLGEKAAVQHLVKYYNLKKSLRVT</sequence>
<feature type="region of interest" description="Disordered" evidence="2">
    <location>
        <begin position="86"/>
        <end position="112"/>
    </location>
</feature>
<name>A0A0G4FIQ7_9ALVE</name>
<gene>
    <name evidence="4" type="ORF">Cvel_17269</name>
</gene>
<evidence type="ECO:0000256" key="3">
    <source>
        <dbReference type="SAM" id="Phobius"/>
    </source>
</evidence>